<dbReference type="Gene3D" id="2.120.10.80">
    <property type="entry name" value="Kelch-type beta propeller"/>
    <property type="match status" value="2"/>
</dbReference>
<dbReference type="EMBL" id="QICL01000004">
    <property type="protein sequence ID" value="PXV66803.1"/>
    <property type="molecule type" value="Genomic_DNA"/>
</dbReference>
<keyword evidence="2" id="KW-1185">Reference proteome</keyword>
<dbReference type="InterPro" id="IPR015915">
    <property type="entry name" value="Kelch-typ_b-propeller"/>
</dbReference>
<dbReference type="InterPro" id="IPR011043">
    <property type="entry name" value="Gal_Oxase/kelch_b-propeller"/>
</dbReference>
<dbReference type="NCBIfam" id="TIGR03548">
    <property type="entry name" value="mutarot_permut"/>
    <property type="match status" value="1"/>
</dbReference>
<dbReference type="OrthoDB" id="9803597at2"/>
<organism evidence="1 2">
    <name type="scientific">Dysgonomonas alginatilytica</name>
    <dbReference type="NCBI Taxonomy" id="1605892"/>
    <lineage>
        <taxon>Bacteria</taxon>
        <taxon>Pseudomonadati</taxon>
        <taxon>Bacteroidota</taxon>
        <taxon>Bacteroidia</taxon>
        <taxon>Bacteroidales</taxon>
        <taxon>Dysgonomonadaceae</taxon>
        <taxon>Dysgonomonas</taxon>
    </lineage>
</organism>
<dbReference type="SUPFAM" id="SSF50965">
    <property type="entry name" value="Galactose oxidase, central domain"/>
    <property type="match status" value="1"/>
</dbReference>
<name>A0A2V3PT53_9BACT</name>
<dbReference type="PANTHER" id="PTHR45632">
    <property type="entry name" value="LD33804P"/>
    <property type="match status" value="1"/>
</dbReference>
<dbReference type="AlphaFoldDB" id="A0A2V3PT53"/>
<evidence type="ECO:0000313" key="1">
    <source>
        <dbReference type="EMBL" id="PXV66803.1"/>
    </source>
</evidence>
<comment type="caution">
    <text evidence="1">The sequence shown here is derived from an EMBL/GenBank/DDBJ whole genome shotgun (WGS) entry which is preliminary data.</text>
</comment>
<proteinExistence type="predicted"/>
<dbReference type="Pfam" id="PF24996">
    <property type="entry name" value="NANM"/>
    <property type="match status" value="2"/>
</dbReference>
<dbReference type="InterPro" id="IPR019937">
    <property type="entry name" value="Cycl-permuted_mutarotase"/>
</dbReference>
<evidence type="ECO:0000313" key="2">
    <source>
        <dbReference type="Proteomes" id="UP000247973"/>
    </source>
</evidence>
<dbReference type="InterPro" id="IPR056734">
    <property type="entry name" value="NANM"/>
</dbReference>
<protein>
    <submittedName>
        <fullName evidence="1">Cyclically-permuted mutarotase family protein</fullName>
    </submittedName>
</protein>
<sequence>MKKSTILISLLVLAIIFLSQRKMINNLSNKIFKTEEKTENDMKTIINCEPLPDLPIQGGVSAPFTGVYEDKLIVAGGSNFPDKPASEGGVKAFYNDVFVLDISDNATNKSWIKCEALPYEAAYGASVSTPKGLVCIGGQNKDGSLTNVTLIKYDVDSIIFTKLPQLPAGHFNGGASLIGSTIYATGGVSSNKTKGFIFTLDLDKLENGWTQITIPTDYERQQPVVVAQNGQLFVAGGYDEAEAKVFTNIIRYNPEKKQWDNVSEIDAGNNTIKTFVGAAGVPYKADQILFMGGVNYDLFSSALKRIKKTKEAQENGDTALADSLKLVGKEYMSQEIGWYKFETELISLNLKTNSWETLGEFPQLARAGAGVAIQKNKIYIICGELKPGSRTAEVNCITIK</sequence>
<reference evidence="1 2" key="1">
    <citation type="submission" date="2018-03" db="EMBL/GenBank/DDBJ databases">
        <title>Genomic Encyclopedia of Archaeal and Bacterial Type Strains, Phase II (KMG-II): from individual species to whole genera.</title>
        <authorList>
            <person name="Goeker M."/>
        </authorList>
    </citation>
    <scope>NUCLEOTIDE SEQUENCE [LARGE SCALE GENOMIC DNA]</scope>
    <source>
        <strain evidence="1 2">DSM 100214</strain>
    </source>
</reference>
<dbReference type="Proteomes" id="UP000247973">
    <property type="component" value="Unassembled WGS sequence"/>
</dbReference>
<gene>
    <name evidence="1" type="ORF">CLV62_10463</name>
</gene>
<accession>A0A2V3PT53</accession>